<dbReference type="HOGENOM" id="CLU_083466_4_0_7"/>
<sequence length="130" mass="14732">MPDLLFVYGTLQQHGGAHELLAGQASLLGPARLQGRLYQVGHYPGAVLSTCPEDRVRGELFRMRHPEVLLARLDVYEEVGPQFPEPHEYRRAEVVVMTADHMPRTAWTYLYNRCTDCLIHLASGCWITAK</sequence>
<evidence type="ECO:0000313" key="3">
    <source>
        <dbReference type="Proteomes" id="UP000002534"/>
    </source>
</evidence>
<protein>
    <submittedName>
        <fullName evidence="2">GGCT-like domain protein</fullName>
    </submittedName>
</protein>
<accession>Q3A851</accession>
<dbReference type="eggNOG" id="COG2105">
    <property type="taxonomic scope" value="Bacteria"/>
</dbReference>
<evidence type="ECO:0000259" key="1">
    <source>
        <dbReference type="Pfam" id="PF06094"/>
    </source>
</evidence>
<dbReference type="SUPFAM" id="SSF110857">
    <property type="entry name" value="Gamma-glutamyl cyclotransferase-like"/>
    <property type="match status" value="1"/>
</dbReference>
<proteinExistence type="predicted"/>
<dbReference type="Pfam" id="PF06094">
    <property type="entry name" value="GGACT"/>
    <property type="match status" value="1"/>
</dbReference>
<dbReference type="OrthoDB" id="482277at2"/>
<name>Q3A851_SYNC1</name>
<dbReference type="RefSeq" id="WP_011339839.1">
    <property type="nucleotide sequence ID" value="NC_007498.2"/>
</dbReference>
<dbReference type="Gene3D" id="3.10.490.10">
    <property type="entry name" value="Gamma-glutamyl cyclotransferase-like"/>
    <property type="match status" value="1"/>
</dbReference>
<dbReference type="InterPro" id="IPR013024">
    <property type="entry name" value="GGCT-like"/>
</dbReference>
<organism evidence="2 3">
    <name type="scientific">Syntrophotalea carbinolica (strain DSM 2380 / NBRC 103641 / GraBd1)</name>
    <name type="common">Pelobacter carbinolicus</name>
    <dbReference type="NCBI Taxonomy" id="338963"/>
    <lineage>
        <taxon>Bacteria</taxon>
        <taxon>Pseudomonadati</taxon>
        <taxon>Thermodesulfobacteriota</taxon>
        <taxon>Desulfuromonadia</taxon>
        <taxon>Desulfuromonadales</taxon>
        <taxon>Syntrophotaleaceae</taxon>
        <taxon>Syntrophotalea</taxon>
    </lineage>
</organism>
<reference evidence="3" key="1">
    <citation type="submission" date="2005-10" db="EMBL/GenBank/DDBJ databases">
        <title>Complete sequence of Pelobacter carbinolicus DSM 2380.</title>
        <authorList>
            <person name="Copeland A."/>
            <person name="Lucas S."/>
            <person name="Lapidus A."/>
            <person name="Barry K."/>
            <person name="Detter J.C."/>
            <person name="Glavina T."/>
            <person name="Hammon N."/>
            <person name="Israni S."/>
            <person name="Pitluck S."/>
            <person name="Chertkov O."/>
            <person name="Schmutz J."/>
            <person name="Larimer F."/>
            <person name="Land M."/>
            <person name="Kyrpides N."/>
            <person name="Ivanova N."/>
            <person name="Richardson P."/>
        </authorList>
    </citation>
    <scope>NUCLEOTIDE SEQUENCE [LARGE SCALE GENOMIC DNA]</scope>
    <source>
        <strain evidence="3">DSM 2380 / NBRC 103641 / GraBd1</strain>
    </source>
</reference>
<dbReference type="InterPro" id="IPR036568">
    <property type="entry name" value="GGCT-like_sf"/>
</dbReference>
<gene>
    <name evidence="2" type="ordered locus">Pcar_0180</name>
</gene>
<dbReference type="STRING" id="338963.Pcar_0180"/>
<reference evidence="2 3" key="2">
    <citation type="journal article" date="2012" name="BMC Genomics">
        <title>The genome of Pelobacter carbinolicus reveals surprising metabolic capabilities and physiological features.</title>
        <authorList>
            <person name="Aklujkar M."/>
            <person name="Haveman S.A."/>
            <person name="Didonato R.Jr."/>
            <person name="Chertkov O."/>
            <person name="Han C.S."/>
            <person name="Land M.L."/>
            <person name="Brown P."/>
            <person name="Lovley D.R."/>
        </authorList>
    </citation>
    <scope>NUCLEOTIDE SEQUENCE [LARGE SCALE GENOMIC DNA]</scope>
    <source>
        <strain evidence="3">DSM 2380 / NBRC 103641 / GraBd1</strain>
    </source>
</reference>
<dbReference type="Proteomes" id="UP000002534">
    <property type="component" value="Chromosome"/>
</dbReference>
<keyword evidence="3" id="KW-1185">Reference proteome</keyword>
<dbReference type="CDD" id="cd06661">
    <property type="entry name" value="GGCT_like"/>
    <property type="match status" value="1"/>
</dbReference>
<dbReference type="EMBL" id="CP000142">
    <property type="protein sequence ID" value="ABA87441.1"/>
    <property type="molecule type" value="Genomic_DNA"/>
</dbReference>
<evidence type="ECO:0000313" key="2">
    <source>
        <dbReference type="EMBL" id="ABA87441.1"/>
    </source>
</evidence>
<dbReference type="AlphaFoldDB" id="Q3A851"/>
<dbReference type="KEGG" id="pca:Pcar_0180"/>
<feature type="domain" description="Gamma-glutamylcyclotransferase AIG2-like" evidence="1">
    <location>
        <begin position="5"/>
        <end position="126"/>
    </location>
</feature>
<dbReference type="InterPro" id="IPR009288">
    <property type="entry name" value="AIG2-like_dom"/>
</dbReference>